<dbReference type="Proteomes" id="UP001432190">
    <property type="component" value="Chromosome"/>
</dbReference>
<organism evidence="1 2">
    <name type="scientific">Micromonospora globbae</name>
    <dbReference type="NCBI Taxonomy" id="1894969"/>
    <lineage>
        <taxon>Bacteria</taxon>
        <taxon>Bacillati</taxon>
        <taxon>Actinomycetota</taxon>
        <taxon>Actinomycetes</taxon>
        <taxon>Micromonosporales</taxon>
        <taxon>Micromonosporaceae</taxon>
        <taxon>Micromonospora</taxon>
    </lineage>
</organism>
<reference evidence="1" key="1">
    <citation type="submission" date="2022-10" db="EMBL/GenBank/DDBJ databases">
        <title>The complete genomes of actinobacterial strains from the NBC collection.</title>
        <authorList>
            <person name="Joergensen T.S."/>
            <person name="Alvarez Arevalo M."/>
            <person name="Sterndorff E.B."/>
            <person name="Faurdal D."/>
            <person name="Vuksanovic O."/>
            <person name="Mourched A.-S."/>
            <person name="Charusanti P."/>
            <person name="Shaw S."/>
            <person name="Blin K."/>
            <person name="Weber T."/>
        </authorList>
    </citation>
    <scope>NUCLEOTIDE SEQUENCE</scope>
    <source>
        <strain evidence="1">NBC_00256</strain>
    </source>
</reference>
<protein>
    <recommendedName>
        <fullName evidence="3">DUF218 domain-containing protein</fullName>
    </recommendedName>
</protein>
<proteinExistence type="predicted"/>
<evidence type="ECO:0000313" key="2">
    <source>
        <dbReference type="Proteomes" id="UP001432190"/>
    </source>
</evidence>
<evidence type="ECO:0008006" key="3">
    <source>
        <dbReference type="Google" id="ProtNLM"/>
    </source>
</evidence>
<dbReference type="EMBL" id="CP108084">
    <property type="protein sequence ID" value="WUP52035.1"/>
    <property type="molecule type" value="Genomic_DNA"/>
</dbReference>
<sequence length="231" mass="25160">MHPNGPLPRVVPAADLTAVTTRGLMDVMTAFTAILALPASAADRVDALAVPTGQGEEWRLTHAIDRWQARPEINHLLVANGNPREATYRELTLPYLRDLGLSRLDGVLLQTGPAPHTGLQAAWIADRVGELGITSLGLTVSPYHLPRVYLTVLRALDERGLRIALVPDPVTVPPHTAVPETHATAYDLLPGEAARIVRYADSGWVASLDDLKRYLRWLWSEHVALLTGHPG</sequence>
<accession>A0ABZ1SF86</accession>
<keyword evidence="2" id="KW-1185">Reference proteome</keyword>
<gene>
    <name evidence="1" type="ORF">OG994_11175</name>
</gene>
<name>A0ABZ1SF86_9ACTN</name>
<evidence type="ECO:0000313" key="1">
    <source>
        <dbReference type="EMBL" id="WUP52035.1"/>
    </source>
</evidence>
<dbReference type="RefSeq" id="WP_328853109.1">
    <property type="nucleotide sequence ID" value="NZ_CP108084.1"/>
</dbReference>